<dbReference type="InterPro" id="IPR001173">
    <property type="entry name" value="Glyco_trans_2-like"/>
</dbReference>
<evidence type="ECO:0000259" key="6">
    <source>
        <dbReference type="Pfam" id="PF00535"/>
    </source>
</evidence>
<accession>A0AAX2SGG8</accession>
<evidence type="ECO:0000256" key="4">
    <source>
        <dbReference type="ARBA" id="ARBA00022679"/>
    </source>
</evidence>
<keyword evidence="3" id="KW-0328">Glycosyltransferase</keyword>
<feature type="region of interest" description="Disordered" evidence="5">
    <location>
        <begin position="378"/>
        <end position="412"/>
    </location>
</feature>
<dbReference type="InterPro" id="IPR027791">
    <property type="entry name" value="Galactosyl_T_C"/>
</dbReference>
<evidence type="ECO:0000256" key="2">
    <source>
        <dbReference type="ARBA" id="ARBA00006739"/>
    </source>
</evidence>
<organism evidence="8 9">
    <name type="scientific">Kocuria rhizophila</name>
    <dbReference type="NCBI Taxonomy" id="72000"/>
    <lineage>
        <taxon>Bacteria</taxon>
        <taxon>Bacillati</taxon>
        <taxon>Actinomycetota</taxon>
        <taxon>Actinomycetes</taxon>
        <taxon>Micrococcales</taxon>
        <taxon>Micrococcaceae</taxon>
        <taxon>Kocuria</taxon>
    </lineage>
</organism>
<dbReference type="Pfam" id="PF00535">
    <property type="entry name" value="Glycos_transf_2"/>
    <property type="match status" value="1"/>
</dbReference>
<evidence type="ECO:0000259" key="7">
    <source>
        <dbReference type="Pfam" id="PF02709"/>
    </source>
</evidence>
<dbReference type="RefSeq" id="WP_070636791.1">
    <property type="nucleotide sequence ID" value="NZ_CABMOG010000001.1"/>
</dbReference>
<evidence type="ECO:0000256" key="5">
    <source>
        <dbReference type="SAM" id="MobiDB-lite"/>
    </source>
</evidence>
<keyword evidence="4" id="KW-0808">Transferase</keyword>
<feature type="domain" description="Galactosyltransferase C-terminal" evidence="7">
    <location>
        <begin position="184"/>
        <end position="230"/>
    </location>
</feature>
<feature type="compositionally biased region" description="Basic and acidic residues" evidence="5">
    <location>
        <begin position="398"/>
        <end position="412"/>
    </location>
</feature>
<comment type="pathway">
    <text evidence="1">Cell wall biogenesis; cell wall polysaccharide biosynthesis.</text>
</comment>
<evidence type="ECO:0000313" key="9">
    <source>
        <dbReference type="Proteomes" id="UP000298017"/>
    </source>
</evidence>
<dbReference type="Proteomes" id="UP000298017">
    <property type="component" value="Unassembled WGS sequence"/>
</dbReference>
<dbReference type="GO" id="GO:0016757">
    <property type="term" value="F:glycosyltransferase activity"/>
    <property type="evidence" value="ECO:0007669"/>
    <property type="project" value="UniProtKB-KW"/>
</dbReference>
<proteinExistence type="inferred from homology"/>
<dbReference type="InterPro" id="IPR029044">
    <property type="entry name" value="Nucleotide-diphossugar_trans"/>
</dbReference>
<dbReference type="Gene3D" id="3.90.550.10">
    <property type="entry name" value="Spore Coat Polysaccharide Biosynthesis Protein SpsA, Chain A"/>
    <property type="match status" value="1"/>
</dbReference>
<dbReference type="PANTHER" id="PTHR43179:SF12">
    <property type="entry name" value="GALACTOFURANOSYLTRANSFERASE GLFT2"/>
    <property type="match status" value="1"/>
</dbReference>
<comment type="caution">
    <text evidence="8">The sequence shown here is derived from an EMBL/GenBank/DDBJ whole genome shotgun (WGS) entry which is preliminary data.</text>
</comment>
<evidence type="ECO:0000256" key="1">
    <source>
        <dbReference type="ARBA" id="ARBA00004776"/>
    </source>
</evidence>
<dbReference type="PANTHER" id="PTHR43179">
    <property type="entry name" value="RHAMNOSYLTRANSFERASE WBBL"/>
    <property type="match status" value="1"/>
</dbReference>
<dbReference type="EMBL" id="SPNK01000001">
    <property type="protein sequence ID" value="TFI03072.1"/>
    <property type="molecule type" value="Genomic_DNA"/>
</dbReference>
<evidence type="ECO:0000256" key="3">
    <source>
        <dbReference type="ARBA" id="ARBA00022676"/>
    </source>
</evidence>
<keyword evidence="9" id="KW-1185">Reference proteome</keyword>
<dbReference type="Pfam" id="PF02709">
    <property type="entry name" value="Glyco_transf_7C"/>
    <property type="match status" value="1"/>
</dbReference>
<dbReference type="AlphaFoldDB" id="A0AAX2SGG8"/>
<evidence type="ECO:0000313" key="8">
    <source>
        <dbReference type="EMBL" id="TFI03072.1"/>
    </source>
</evidence>
<feature type="compositionally biased region" description="Basic and acidic residues" evidence="5">
    <location>
        <begin position="378"/>
        <end position="391"/>
    </location>
</feature>
<gene>
    <name evidence="8" type="ORF">E4P33_00690</name>
</gene>
<comment type="similarity">
    <text evidence="2">Belongs to the glycosyltransferase 2 family.</text>
</comment>
<name>A0AAX2SGG8_KOCRH</name>
<feature type="domain" description="Glycosyltransferase 2-like" evidence="6">
    <location>
        <begin position="12"/>
        <end position="110"/>
    </location>
</feature>
<reference evidence="8 9" key="1">
    <citation type="submission" date="2019-03" db="EMBL/GenBank/DDBJ databases">
        <title>Genome Sequencing and Assembly of Various Microbes Isolated from Alder Root Nodule.</title>
        <authorList>
            <person name="Swanson E."/>
            <person name="Sevigny J.L."/>
            <person name="Pesce C."/>
            <person name="Davis I."/>
            <person name="Kleiner V."/>
            <person name="Tisa L."/>
        </authorList>
    </citation>
    <scope>NUCLEOTIDE SEQUENCE [LARGE SCALE GENOMIC DNA]</scope>
    <source>
        <strain evidence="8 9">4R-31</strain>
    </source>
</reference>
<protein>
    <submittedName>
        <fullName evidence="8">Glycosyltransferase</fullName>
    </submittedName>
</protein>
<dbReference type="SUPFAM" id="SSF53448">
    <property type="entry name" value="Nucleotide-diphospho-sugar transferases"/>
    <property type="match status" value="1"/>
</dbReference>
<sequence>MTVEHAAPPRVSVVIPYFENQRGLDRLLAALARQDMTAREFEVVIADDGSATPPVLPATPFTCSVVRQENLGFRAGAARNLGARASSGTVLVFLDGDMIPEPGFLTALLAGRDAADDGHGALAVGARHHAELSELEVQDVLRWVAGEDVPGARRLEDPAWLAEGYARTANLREAGVEDFRLVISALLAVDRELFERCGGFDESLVGYGGEDWDLAHRCRQLGANLAHVPGAGAWHDGPDLGGRADTRAVKDAETLALAQRIPLPSTRGIGVVFEQPWAVVRVHGHREDAEAYLIACHLLRDTDAGLWFVDRQDVPAALAADPRVRTGEPPAGVLERAVVLADAHAALTLDEPLRVWCERGESEVPGVLTVRSVRAVHRAESSPRRMPRDHAGCAVHPADTDRRLEDRVGHHG</sequence>